<dbReference type="STRING" id="36166.T1GF88"/>
<dbReference type="GO" id="GO:0006298">
    <property type="term" value="P:mismatch repair"/>
    <property type="evidence" value="ECO:0007669"/>
    <property type="project" value="InterPro"/>
</dbReference>
<dbReference type="HOGENOM" id="CLU_2226202_0_0_1"/>
<keyword evidence="6" id="KW-1185">Reference proteome</keyword>
<dbReference type="PANTHER" id="PTHR11361:SF35">
    <property type="entry name" value="DNA MISMATCH REPAIR PROTEIN MSH2"/>
    <property type="match status" value="1"/>
</dbReference>
<proteinExistence type="predicted"/>
<accession>T1GF88</accession>
<evidence type="ECO:0000313" key="6">
    <source>
        <dbReference type="Proteomes" id="UP000015102"/>
    </source>
</evidence>
<keyword evidence="3" id="KW-0238">DNA-binding</keyword>
<dbReference type="PANTHER" id="PTHR11361">
    <property type="entry name" value="DNA MISMATCH REPAIR PROTEIN MUTS FAMILY MEMBER"/>
    <property type="match status" value="1"/>
</dbReference>
<evidence type="ECO:0000256" key="3">
    <source>
        <dbReference type="ARBA" id="ARBA00023125"/>
    </source>
</evidence>
<dbReference type="Gene3D" id="3.40.50.300">
    <property type="entry name" value="P-loop containing nucleotide triphosphate hydrolases"/>
    <property type="match status" value="1"/>
</dbReference>
<sequence>MGGKSTYIKSVGIAVLMAHIGSFVPASEAIISLVDSIMCRVGASDNISKGLSTFMVEMIESASIIRTPFNKLYNVLRKIVMHRRDGHCLLCVIQHSDKNSLDEKSF</sequence>
<name>T1GF88_MEGSC</name>
<reference evidence="5" key="2">
    <citation type="submission" date="2015-06" db="UniProtKB">
        <authorList>
            <consortium name="EnsemblMetazoa"/>
        </authorList>
    </citation>
    <scope>IDENTIFICATION</scope>
</reference>
<dbReference type="GO" id="GO:0030983">
    <property type="term" value="F:mismatched DNA binding"/>
    <property type="evidence" value="ECO:0007669"/>
    <property type="project" value="InterPro"/>
</dbReference>
<dbReference type="EMBL" id="CAQQ02072170">
    <property type="status" value="NOT_ANNOTATED_CDS"/>
    <property type="molecule type" value="Genomic_DNA"/>
</dbReference>
<dbReference type="InterPro" id="IPR027417">
    <property type="entry name" value="P-loop_NTPase"/>
</dbReference>
<protein>
    <recommendedName>
        <fullName evidence="4">DNA mismatch repair proteins mutS family domain-containing protein</fullName>
    </recommendedName>
</protein>
<evidence type="ECO:0000259" key="4">
    <source>
        <dbReference type="SMART" id="SM00534"/>
    </source>
</evidence>
<keyword evidence="2" id="KW-0067">ATP-binding</keyword>
<keyword evidence="1" id="KW-0547">Nucleotide-binding</keyword>
<dbReference type="AlphaFoldDB" id="T1GF88"/>
<dbReference type="SUPFAM" id="SSF52540">
    <property type="entry name" value="P-loop containing nucleoside triphosphate hydrolases"/>
    <property type="match status" value="1"/>
</dbReference>
<dbReference type="GO" id="GO:0005524">
    <property type="term" value="F:ATP binding"/>
    <property type="evidence" value="ECO:0007669"/>
    <property type="project" value="UniProtKB-KW"/>
</dbReference>
<dbReference type="SMART" id="SM00534">
    <property type="entry name" value="MUTSac"/>
    <property type="match status" value="1"/>
</dbReference>
<dbReference type="InterPro" id="IPR000432">
    <property type="entry name" value="DNA_mismatch_repair_MutS_C"/>
</dbReference>
<organism evidence="5 6">
    <name type="scientific">Megaselia scalaris</name>
    <name type="common">Humpbacked fly</name>
    <name type="synonym">Phora scalaris</name>
    <dbReference type="NCBI Taxonomy" id="36166"/>
    <lineage>
        <taxon>Eukaryota</taxon>
        <taxon>Metazoa</taxon>
        <taxon>Ecdysozoa</taxon>
        <taxon>Arthropoda</taxon>
        <taxon>Hexapoda</taxon>
        <taxon>Insecta</taxon>
        <taxon>Pterygota</taxon>
        <taxon>Neoptera</taxon>
        <taxon>Endopterygota</taxon>
        <taxon>Diptera</taxon>
        <taxon>Brachycera</taxon>
        <taxon>Muscomorpha</taxon>
        <taxon>Platypezoidea</taxon>
        <taxon>Phoridae</taxon>
        <taxon>Megaseliini</taxon>
        <taxon>Megaselia</taxon>
    </lineage>
</organism>
<reference evidence="6" key="1">
    <citation type="submission" date="2013-02" db="EMBL/GenBank/DDBJ databases">
        <authorList>
            <person name="Hughes D."/>
        </authorList>
    </citation>
    <scope>NUCLEOTIDE SEQUENCE</scope>
    <source>
        <strain>Durham</strain>
        <strain evidence="6">NC isolate 2 -- Noor lab</strain>
    </source>
</reference>
<evidence type="ECO:0000313" key="5">
    <source>
        <dbReference type="EnsemblMetazoa" id="MESCA002020-PA"/>
    </source>
</evidence>
<evidence type="ECO:0000256" key="1">
    <source>
        <dbReference type="ARBA" id="ARBA00022741"/>
    </source>
</evidence>
<dbReference type="EnsemblMetazoa" id="MESCA002020-RA">
    <property type="protein sequence ID" value="MESCA002020-PA"/>
    <property type="gene ID" value="MESCA002020"/>
</dbReference>
<feature type="domain" description="DNA mismatch repair proteins mutS family" evidence="4">
    <location>
        <begin position="1"/>
        <end position="103"/>
    </location>
</feature>
<evidence type="ECO:0000256" key="2">
    <source>
        <dbReference type="ARBA" id="ARBA00022840"/>
    </source>
</evidence>
<dbReference type="GO" id="GO:0140664">
    <property type="term" value="F:ATP-dependent DNA damage sensor activity"/>
    <property type="evidence" value="ECO:0007669"/>
    <property type="project" value="InterPro"/>
</dbReference>
<dbReference type="Pfam" id="PF00488">
    <property type="entry name" value="MutS_V"/>
    <property type="match status" value="1"/>
</dbReference>
<dbReference type="GO" id="GO:0006312">
    <property type="term" value="P:mitotic recombination"/>
    <property type="evidence" value="ECO:0007669"/>
    <property type="project" value="TreeGrafter"/>
</dbReference>
<dbReference type="InterPro" id="IPR045076">
    <property type="entry name" value="MutS"/>
</dbReference>
<dbReference type="GO" id="GO:0032301">
    <property type="term" value="C:MutSalpha complex"/>
    <property type="evidence" value="ECO:0007669"/>
    <property type="project" value="TreeGrafter"/>
</dbReference>
<dbReference type="Proteomes" id="UP000015102">
    <property type="component" value="Unassembled WGS sequence"/>
</dbReference>
<dbReference type="EMBL" id="CAQQ02072171">
    <property type="status" value="NOT_ANNOTATED_CDS"/>
    <property type="molecule type" value="Genomic_DNA"/>
</dbReference>